<dbReference type="EMBL" id="SMJU01000002">
    <property type="protein sequence ID" value="TDB68273.1"/>
    <property type="molecule type" value="Genomic_DNA"/>
</dbReference>
<protein>
    <submittedName>
        <fullName evidence="1">Porin</fullName>
    </submittedName>
</protein>
<keyword evidence="2" id="KW-1185">Reference proteome</keyword>
<evidence type="ECO:0000313" key="1">
    <source>
        <dbReference type="EMBL" id="TDB68273.1"/>
    </source>
</evidence>
<accession>A0A4R4KJU4</accession>
<proteinExistence type="predicted"/>
<reference evidence="1 2" key="1">
    <citation type="submission" date="2019-02" db="EMBL/GenBank/DDBJ databases">
        <title>Arundinibacter roseus gen. nov., sp. nov., a new member of the family Cytophagaceae.</title>
        <authorList>
            <person name="Szuroczki S."/>
            <person name="Khayer B."/>
            <person name="Sproer C."/>
            <person name="Toumi M."/>
            <person name="Szabo A."/>
            <person name="Felfoldi T."/>
            <person name="Schumann P."/>
            <person name="Toth E."/>
        </authorList>
    </citation>
    <scope>NUCLEOTIDE SEQUENCE [LARGE SCALE GENOMIC DNA]</scope>
    <source>
        <strain evidence="1 2">DMA-k-7a</strain>
    </source>
</reference>
<evidence type="ECO:0000313" key="2">
    <source>
        <dbReference type="Proteomes" id="UP000295706"/>
    </source>
</evidence>
<comment type="caution">
    <text evidence="1">The sequence shown here is derived from an EMBL/GenBank/DDBJ whole genome shotgun (WGS) entry which is preliminary data.</text>
</comment>
<gene>
    <name evidence="1" type="ORF">EZE20_03260</name>
</gene>
<organism evidence="1 2">
    <name type="scientific">Arundinibacter roseus</name>
    <dbReference type="NCBI Taxonomy" id="2070510"/>
    <lineage>
        <taxon>Bacteria</taxon>
        <taxon>Pseudomonadati</taxon>
        <taxon>Bacteroidota</taxon>
        <taxon>Cytophagia</taxon>
        <taxon>Cytophagales</taxon>
        <taxon>Spirosomataceae</taxon>
        <taxon>Arundinibacter</taxon>
    </lineage>
</organism>
<dbReference type="AlphaFoldDB" id="A0A4R4KJU4"/>
<dbReference type="OrthoDB" id="9771991at2"/>
<dbReference type="Proteomes" id="UP000295706">
    <property type="component" value="Unassembled WGS sequence"/>
</dbReference>
<sequence length="454" mass="49680">MFLSVLLQSGVYAQGSADYGAGLKVSLNPEGSKYVRVLLWNQMWMRSIQNNPGTLVNGEQANSTFDIGARRLRALAYAQITPRYLVLAHVGINNQTFLNGGAAGTTGTGGYGAGKKPGLFFHDIWSEYAVIPALNPETKKANKSSLSIGAGLHYWWGISRMTSASTLNFLAIDAPIFNWPLIENSDQFARMFGLYAKGKLGKLDYRINMNKPFATKLAALEGTAVDNNGQSKMSYGGYGMYQFLDQESNLLPFTVGSYVGTKRVFNIGAGFYHQSEGTKSLQNGSSKNHDITLLSADVFADMPIGDKKSNAAVTAYSVYYNYNFGPNYLRNIGIMNVGTANPDFGGARALAGAGNSRPMIGTGSIWYTQAGFLLPKDPTKEKVKMRVQPFAAYTMKKFEALDKAGNYFDFGTNFLLDGHHAKITLQYSTRPIYTAKDNINGTKGELLIQFQTYL</sequence>
<name>A0A4R4KJU4_9BACT</name>